<gene>
    <name evidence="1" type="ORF">C8F04DRAFT_965378</name>
</gene>
<organism evidence="1 2">
    <name type="scientific">Mycena alexandri</name>
    <dbReference type="NCBI Taxonomy" id="1745969"/>
    <lineage>
        <taxon>Eukaryota</taxon>
        <taxon>Fungi</taxon>
        <taxon>Dikarya</taxon>
        <taxon>Basidiomycota</taxon>
        <taxon>Agaricomycotina</taxon>
        <taxon>Agaricomycetes</taxon>
        <taxon>Agaricomycetidae</taxon>
        <taxon>Agaricales</taxon>
        <taxon>Marasmiineae</taxon>
        <taxon>Mycenaceae</taxon>
        <taxon>Mycena</taxon>
    </lineage>
</organism>
<comment type="caution">
    <text evidence="1">The sequence shown here is derived from an EMBL/GenBank/DDBJ whole genome shotgun (WGS) entry which is preliminary data.</text>
</comment>
<sequence length="78" mass="8876">MRVVEPERERGALTLAIINLDTAARATHLLPVYGTATLPENFHSSDSLDAFDHYFVNPYADHHMHEFLSIDYSLFTVN</sequence>
<accession>A0AAD6SKI4</accession>
<proteinExistence type="predicted"/>
<reference evidence="1" key="1">
    <citation type="submission" date="2023-03" db="EMBL/GenBank/DDBJ databases">
        <title>Massive genome expansion in bonnet fungi (Mycena s.s.) driven by repeated elements and novel gene families across ecological guilds.</title>
        <authorList>
            <consortium name="Lawrence Berkeley National Laboratory"/>
            <person name="Harder C.B."/>
            <person name="Miyauchi S."/>
            <person name="Viragh M."/>
            <person name="Kuo A."/>
            <person name="Thoen E."/>
            <person name="Andreopoulos B."/>
            <person name="Lu D."/>
            <person name="Skrede I."/>
            <person name="Drula E."/>
            <person name="Henrissat B."/>
            <person name="Morin E."/>
            <person name="Kohler A."/>
            <person name="Barry K."/>
            <person name="LaButti K."/>
            <person name="Morin E."/>
            <person name="Salamov A."/>
            <person name="Lipzen A."/>
            <person name="Mereny Z."/>
            <person name="Hegedus B."/>
            <person name="Baldrian P."/>
            <person name="Stursova M."/>
            <person name="Weitz H."/>
            <person name="Taylor A."/>
            <person name="Grigoriev I.V."/>
            <person name="Nagy L.G."/>
            <person name="Martin F."/>
            <person name="Kauserud H."/>
        </authorList>
    </citation>
    <scope>NUCLEOTIDE SEQUENCE</scope>
    <source>
        <strain evidence="1">CBHHK200</strain>
    </source>
</reference>
<dbReference type="AlphaFoldDB" id="A0AAD6SKI4"/>
<name>A0AAD6SKI4_9AGAR</name>
<dbReference type="Proteomes" id="UP001218188">
    <property type="component" value="Unassembled WGS sequence"/>
</dbReference>
<keyword evidence="2" id="KW-1185">Reference proteome</keyword>
<dbReference type="EMBL" id="JARJCM010000126">
    <property type="protein sequence ID" value="KAJ7027297.1"/>
    <property type="molecule type" value="Genomic_DNA"/>
</dbReference>
<evidence type="ECO:0000313" key="1">
    <source>
        <dbReference type="EMBL" id="KAJ7027297.1"/>
    </source>
</evidence>
<protein>
    <submittedName>
        <fullName evidence="1">Uncharacterized protein</fullName>
    </submittedName>
</protein>
<evidence type="ECO:0000313" key="2">
    <source>
        <dbReference type="Proteomes" id="UP001218188"/>
    </source>
</evidence>